<dbReference type="NCBIfam" id="TIGR00756">
    <property type="entry name" value="PPR"/>
    <property type="match status" value="5"/>
</dbReference>
<sequence>MPYISVSPYHRLTTISSVSSPTLNPKPSPDYLSLFRSAVSSFSRRNEHSPSPFPHSSTRTLAAVTRRFLRHLFRPSTASYNALINSLLLANQTAAASAAFSSLLSSGLHLTTSSFTIFLKLILSSTRSDRFDSAYSLLDNMLRYGPPPDRVTYSTVITALSRAGRIMEALGLLDFMLDNKCCPTPQACNSLIHGYCSQGRIKEAMNFVVLTESFGFVPDTFMYTVLIDALSRKGDFVEVEKILGESQLKGWKPDEVTYNVYMNGLCKARRFEEAFGLLDVMRFNGLLPNLDTLNILFDCLCRDSRLLEAMDLLGKSSELDWFPDVVFYNTFLSRCLDSSWRTNSLQIFSTMVKRGIEPDTCTLTLLIRCLFINQKLRLARCMITGGWSFVPDVFTFNTLFHQLYLFGESREVLEMFTEMIQKNVTPNKFTFCIVIDSLYKEERIEEAIELVIGTIGEDFMQDLVSRLLRWLAGDCKLGEILNLFKKLAQNSAIAVTSVNSLIFSCCRAGLCQSPDFYRLSTIIDKILGIM</sequence>
<name>A0AAP0FUL2_9ASPA</name>
<dbReference type="Pfam" id="PF12854">
    <property type="entry name" value="PPR_1"/>
    <property type="match status" value="1"/>
</dbReference>
<keyword evidence="2" id="KW-0677">Repeat</keyword>
<evidence type="ECO:0000256" key="1">
    <source>
        <dbReference type="ARBA" id="ARBA00007626"/>
    </source>
</evidence>
<dbReference type="PANTHER" id="PTHR46128">
    <property type="entry name" value="MITOCHONDRIAL GROUP I INTRON SPLICING FACTOR CCM1"/>
    <property type="match status" value="1"/>
</dbReference>
<dbReference type="InterPro" id="IPR011990">
    <property type="entry name" value="TPR-like_helical_dom_sf"/>
</dbReference>
<feature type="repeat" description="PPR" evidence="3">
    <location>
        <begin position="254"/>
        <end position="288"/>
    </location>
</feature>
<keyword evidence="5" id="KW-1185">Reference proteome</keyword>
<dbReference type="Pfam" id="PF13041">
    <property type="entry name" value="PPR_2"/>
    <property type="match status" value="4"/>
</dbReference>
<dbReference type="PROSITE" id="PS51375">
    <property type="entry name" value="PPR"/>
    <property type="match status" value="6"/>
</dbReference>
<dbReference type="EMBL" id="JBBWWQ010000020">
    <property type="protein sequence ID" value="KAK8916127.1"/>
    <property type="molecule type" value="Genomic_DNA"/>
</dbReference>
<protein>
    <recommendedName>
        <fullName evidence="6">Pentatricopeptide repeat-containing protein</fullName>
    </recommendedName>
</protein>
<comment type="similarity">
    <text evidence="1">Belongs to the PPR family. P subfamily.</text>
</comment>
<feature type="repeat" description="PPR" evidence="3">
    <location>
        <begin position="219"/>
        <end position="253"/>
    </location>
</feature>
<evidence type="ECO:0000313" key="4">
    <source>
        <dbReference type="EMBL" id="KAK8916127.1"/>
    </source>
</evidence>
<dbReference type="InterPro" id="IPR002885">
    <property type="entry name" value="PPR_rpt"/>
</dbReference>
<evidence type="ECO:0000256" key="2">
    <source>
        <dbReference type="ARBA" id="ARBA00022737"/>
    </source>
</evidence>
<gene>
    <name evidence="4" type="ORF">KSP39_PZI022317</name>
</gene>
<dbReference type="InterPro" id="IPR050872">
    <property type="entry name" value="PPR_P_subfamily"/>
</dbReference>
<evidence type="ECO:0000256" key="3">
    <source>
        <dbReference type="PROSITE-ProRule" id="PRU00708"/>
    </source>
</evidence>
<comment type="caution">
    <text evidence="4">The sequence shown here is derived from an EMBL/GenBank/DDBJ whole genome shotgun (WGS) entry which is preliminary data.</text>
</comment>
<reference evidence="4 5" key="1">
    <citation type="journal article" date="2022" name="Nat. Plants">
        <title>Genomes of leafy and leafless Platanthera orchids illuminate the evolution of mycoheterotrophy.</title>
        <authorList>
            <person name="Li M.H."/>
            <person name="Liu K.W."/>
            <person name="Li Z."/>
            <person name="Lu H.C."/>
            <person name="Ye Q.L."/>
            <person name="Zhang D."/>
            <person name="Wang J.Y."/>
            <person name="Li Y.F."/>
            <person name="Zhong Z.M."/>
            <person name="Liu X."/>
            <person name="Yu X."/>
            <person name="Liu D.K."/>
            <person name="Tu X.D."/>
            <person name="Liu B."/>
            <person name="Hao Y."/>
            <person name="Liao X.Y."/>
            <person name="Jiang Y.T."/>
            <person name="Sun W.H."/>
            <person name="Chen J."/>
            <person name="Chen Y.Q."/>
            <person name="Ai Y."/>
            <person name="Zhai J.W."/>
            <person name="Wu S.S."/>
            <person name="Zhou Z."/>
            <person name="Hsiao Y.Y."/>
            <person name="Wu W.L."/>
            <person name="Chen Y.Y."/>
            <person name="Lin Y.F."/>
            <person name="Hsu J.L."/>
            <person name="Li C.Y."/>
            <person name="Wang Z.W."/>
            <person name="Zhao X."/>
            <person name="Zhong W.Y."/>
            <person name="Ma X.K."/>
            <person name="Ma L."/>
            <person name="Huang J."/>
            <person name="Chen G.Z."/>
            <person name="Huang M.Z."/>
            <person name="Huang L."/>
            <person name="Peng D.H."/>
            <person name="Luo Y.B."/>
            <person name="Zou S.Q."/>
            <person name="Chen S.P."/>
            <person name="Lan S."/>
            <person name="Tsai W.C."/>
            <person name="Van de Peer Y."/>
            <person name="Liu Z.J."/>
        </authorList>
    </citation>
    <scope>NUCLEOTIDE SEQUENCE [LARGE SCALE GENOMIC DNA]</scope>
    <source>
        <strain evidence="4">Lor287</strain>
    </source>
</reference>
<dbReference type="AlphaFoldDB" id="A0AAP0FUL2"/>
<evidence type="ECO:0008006" key="6">
    <source>
        <dbReference type="Google" id="ProtNLM"/>
    </source>
</evidence>
<accession>A0AAP0FUL2</accession>
<organism evidence="4 5">
    <name type="scientific">Platanthera zijinensis</name>
    <dbReference type="NCBI Taxonomy" id="2320716"/>
    <lineage>
        <taxon>Eukaryota</taxon>
        <taxon>Viridiplantae</taxon>
        <taxon>Streptophyta</taxon>
        <taxon>Embryophyta</taxon>
        <taxon>Tracheophyta</taxon>
        <taxon>Spermatophyta</taxon>
        <taxon>Magnoliopsida</taxon>
        <taxon>Liliopsida</taxon>
        <taxon>Asparagales</taxon>
        <taxon>Orchidaceae</taxon>
        <taxon>Orchidoideae</taxon>
        <taxon>Orchideae</taxon>
        <taxon>Orchidinae</taxon>
        <taxon>Platanthera</taxon>
    </lineage>
</organism>
<feature type="repeat" description="PPR" evidence="3">
    <location>
        <begin position="392"/>
        <end position="426"/>
    </location>
</feature>
<evidence type="ECO:0000313" key="5">
    <source>
        <dbReference type="Proteomes" id="UP001418222"/>
    </source>
</evidence>
<dbReference type="PANTHER" id="PTHR46128:SF211">
    <property type="entry name" value="PENTACOTRIPEPTIDE-REPEAT REGION OF PRORP DOMAIN-CONTAINING PROTEIN"/>
    <property type="match status" value="1"/>
</dbReference>
<dbReference type="Proteomes" id="UP001418222">
    <property type="component" value="Unassembled WGS sequence"/>
</dbReference>
<dbReference type="Gene3D" id="1.25.40.10">
    <property type="entry name" value="Tetratricopeptide repeat domain"/>
    <property type="match status" value="3"/>
</dbReference>
<proteinExistence type="inferred from homology"/>
<feature type="repeat" description="PPR" evidence="3">
    <location>
        <begin position="324"/>
        <end position="358"/>
    </location>
</feature>
<feature type="repeat" description="PPR" evidence="3">
    <location>
        <begin position="149"/>
        <end position="183"/>
    </location>
</feature>
<feature type="repeat" description="PPR" evidence="3">
    <location>
        <begin position="184"/>
        <end position="218"/>
    </location>
</feature>